<protein>
    <submittedName>
        <fullName evidence="3">Lipase</fullName>
    </submittedName>
</protein>
<evidence type="ECO:0000259" key="2">
    <source>
        <dbReference type="Pfam" id="PF13472"/>
    </source>
</evidence>
<dbReference type="SUPFAM" id="SSF52266">
    <property type="entry name" value="SGNH hydrolase"/>
    <property type="match status" value="1"/>
</dbReference>
<dbReference type="RefSeq" id="WP_023177770.1">
    <property type="nucleotide sequence ID" value="NZ_JAMAYM010000002.1"/>
</dbReference>
<keyword evidence="1" id="KW-0812">Transmembrane</keyword>
<dbReference type="PANTHER" id="PTHR30383">
    <property type="entry name" value="THIOESTERASE 1/PROTEASE 1/LYSOPHOSPHOLIPASE L1"/>
    <property type="match status" value="1"/>
</dbReference>
<evidence type="ECO:0000256" key="1">
    <source>
        <dbReference type="SAM" id="Phobius"/>
    </source>
</evidence>
<proteinExistence type="predicted"/>
<gene>
    <name evidence="3" type="ORF">GLO26_02805</name>
</gene>
<name>A0ABR7TAG2_9LACT</name>
<comment type="caution">
    <text evidence="3">The sequence shown here is derived from an EMBL/GenBank/DDBJ whole genome shotgun (WGS) entry which is preliminary data.</text>
</comment>
<dbReference type="CDD" id="cd04506">
    <property type="entry name" value="SGNH_hydrolase_YpmR_like"/>
    <property type="match status" value="1"/>
</dbReference>
<reference evidence="3 4" key="1">
    <citation type="journal article" date="2020" name="Microorganisms">
        <title>New Insight into Antimicrobial Compounds from Food and Marine-Sourced Carnobacterium Species through Phenotype and Genome Analyses.</title>
        <authorList>
            <person name="Begrem S."/>
            <person name="Ivaniuk F."/>
            <person name="Gigout-Chevalier F."/>
            <person name="Kolypczuk L."/>
            <person name="Bonnetot S."/>
            <person name="Leroi F."/>
            <person name="Grovel O."/>
            <person name="Delbarre-Ladrat C."/>
            <person name="Passerini D."/>
        </authorList>
    </citation>
    <scope>NUCLEOTIDE SEQUENCE [LARGE SCALE GENOMIC DNA]</scope>
    <source>
        <strain evidence="3 4">MIP2551</strain>
    </source>
</reference>
<dbReference type="Gene3D" id="3.40.50.1110">
    <property type="entry name" value="SGNH hydrolase"/>
    <property type="match status" value="1"/>
</dbReference>
<dbReference type="InterPro" id="IPR051532">
    <property type="entry name" value="Ester_Hydrolysis_Enzymes"/>
</dbReference>
<feature type="domain" description="SGNH hydrolase-type esterase" evidence="2">
    <location>
        <begin position="51"/>
        <end position="266"/>
    </location>
</feature>
<keyword evidence="4" id="KW-1185">Reference proteome</keyword>
<organism evidence="3 4">
    <name type="scientific">Carnobacterium inhibens</name>
    <dbReference type="NCBI Taxonomy" id="147709"/>
    <lineage>
        <taxon>Bacteria</taxon>
        <taxon>Bacillati</taxon>
        <taxon>Bacillota</taxon>
        <taxon>Bacilli</taxon>
        <taxon>Lactobacillales</taxon>
        <taxon>Carnobacteriaceae</taxon>
        <taxon>Carnobacterium</taxon>
    </lineage>
</organism>
<keyword evidence="1" id="KW-0472">Membrane</keyword>
<evidence type="ECO:0000313" key="4">
    <source>
        <dbReference type="Proteomes" id="UP000638836"/>
    </source>
</evidence>
<evidence type="ECO:0000313" key="3">
    <source>
        <dbReference type="EMBL" id="MBC9824760.1"/>
    </source>
</evidence>
<feature type="transmembrane region" description="Helical" evidence="1">
    <location>
        <begin position="7"/>
        <end position="29"/>
    </location>
</feature>
<dbReference type="Proteomes" id="UP000638836">
    <property type="component" value="Unassembled WGS sequence"/>
</dbReference>
<accession>A0ABR7TAG2</accession>
<dbReference type="InterPro" id="IPR036514">
    <property type="entry name" value="SGNH_hydro_sf"/>
</dbReference>
<keyword evidence="1" id="KW-1133">Transmembrane helix</keyword>
<dbReference type="Pfam" id="PF13472">
    <property type="entry name" value="Lipase_GDSL_2"/>
    <property type="match status" value="1"/>
</dbReference>
<dbReference type="PANTHER" id="PTHR30383:SF27">
    <property type="entry name" value="SPORE GERMINATION LIPASE LIPC"/>
    <property type="match status" value="1"/>
</dbReference>
<sequence length="277" mass="31285">MKKGQSIIGVFLFLIIGIILVVGLLTVLFQTNSSNDKEKTEMKKESIHIVAIGDSLTEGVGDTTNSGGYVPLVANLLEETDNYKKITTSNYGKSGDRSDQILARFNENKAMQEDVEGADIVVLTVGGNDIIQTFKQNFLTIAEDSFIAPRETYEENLRMLFTAIKEVNPESELYIFGIYNPYSAYFPEITEMQTILKEWNNQTQEVVNETENATFVSIADLFDQTLIQEEKEEPLIDGTDQKKSEVKNPYLYEEDLFHPNEAGYELMAEILFQAIIK</sequence>
<dbReference type="EMBL" id="WNJQ01000002">
    <property type="protein sequence ID" value="MBC9824760.1"/>
    <property type="molecule type" value="Genomic_DNA"/>
</dbReference>
<dbReference type="InterPro" id="IPR013830">
    <property type="entry name" value="SGNH_hydro"/>
</dbReference>